<organism evidence="2 3">
    <name type="scientific">Anoxybacillus andreesenii</name>
    <dbReference type="NCBI Taxonomy" id="1325932"/>
    <lineage>
        <taxon>Bacteria</taxon>
        <taxon>Bacillati</taxon>
        <taxon>Bacillota</taxon>
        <taxon>Bacilli</taxon>
        <taxon>Bacillales</taxon>
        <taxon>Anoxybacillaceae</taxon>
        <taxon>Anoxybacillus</taxon>
    </lineage>
</organism>
<comment type="caution">
    <text evidence="2">The sequence shown here is derived from an EMBL/GenBank/DDBJ whole genome shotgun (WGS) entry which is preliminary data.</text>
</comment>
<keyword evidence="3" id="KW-1185">Reference proteome</keyword>
<dbReference type="CDD" id="cd06587">
    <property type="entry name" value="VOC"/>
    <property type="match status" value="1"/>
</dbReference>
<evidence type="ECO:0000259" key="1">
    <source>
        <dbReference type="PROSITE" id="PS51819"/>
    </source>
</evidence>
<dbReference type="InterPro" id="IPR037523">
    <property type="entry name" value="VOC_core"/>
</dbReference>
<dbReference type="InterPro" id="IPR029068">
    <property type="entry name" value="Glyas_Bleomycin-R_OHBP_Dase"/>
</dbReference>
<dbReference type="SUPFAM" id="SSF54593">
    <property type="entry name" value="Glyoxalase/Bleomycin resistance protein/Dihydroxybiphenyl dioxygenase"/>
    <property type="match status" value="1"/>
</dbReference>
<proteinExistence type="predicted"/>
<feature type="domain" description="VOC" evidence="1">
    <location>
        <begin position="5"/>
        <end position="120"/>
    </location>
</feature>
<evidence type="ECO:0000313" key="3">
    <source>
        <dbReference type="Proteomes" id="UP001231362"/>
    </source>
</evidence>
<dbReference type="Pfam" id="PF00903">
    <property type="entry name" value="Glyoxalase"/>
    <property type="match status" value="1"/>
</dbReference>
<protein>
    <submittedName>
        <fullName evidence="2">Catechol 2,3-dioxygenase-like lactoylglutathione lyase family enzyme</fullName>
    </submittedName>
</protein>
<sequence>MMWKRIECIAIYTEDLEKSVDFYQMLGLTKAWEVFQDEEKQWKLIGMKFPDGNSELVLKNNPNLDFAETEIVCEDVRQTYETLKSNSEVQWIRTPFPNSLGGHVAVMQAPDGNVFVLVGK</sequence>
<evidence type="ECO:0000313" key="2">
    <source>
        <dbReference type="EMBL" id="MDQ0157941.1"/>
    </source>
</evidence>
<accession>A0ABT9VAF6</accession>
<dbReference type="PROSITE" id="PS51819">
    <property type="entry name" value="VOC"/>
    <property type="match status" value="1"/>
</dbReference>
<reference evidence="2 3" key="1">
    <citation type="submission" date="2023-07" db="EMBL/GenBank/DDBJ databases">
        <title>Genomic Encyclopedia of Type Strains, Phase IV (KMG-IV): sequencing the most valuable type-strain genomes for metagenomic binning, comparative biology and taxonomic classification.</title>
        <authorList>
            <person name="Goeker M."/>
        </authorList>
    </citation>
    <scope>NUCLEOTIDE SEQUENCE [LARGE SCALE GENOMIC DNA]</scope>
    <source>
        <strain evidence="2 3">DSM 23948</strain>
    </source>
</reference>
<name>A0ABT9VAF6_9BACL</name>
<gene>
    <name evidence="2" type="ORF">J2S07_004314</name>
</gene>
<dbReference type="EMBL" id="JAUSTU010000048">
    <property type="protein sequence ID" value="MDQ0157941.1"/>
    <property type="molecule type" value="Genomic_DNA"/>
</dbReference>
<dbReference type="InterPro" id="IPR004360">
    <property type="entry name" value="Glyas_Fos-R_dOase_dom"/>
</dbReference>
<dbReference type="Gene3D" id="3.10.180.10">
    <property type="entry name" value="2,3-Dihydroxybiphenyl 1,2-Dioxygenase, domain 1"/>
    <property type="match status" value="1"/>
</dbReference>
<dbReference type="Proteomes" id="UP001231362">
    <property type="component" value="Unassembled WGS sequence"/>
</dbReference>